<dbReference type="SUPFAM" id="SSF46785">
    <property type="entry name" value="Winged helix' DNA-binding domain"/>
    <property type="match status" value="1"/>
</dbReference>
<dbReference type="EMBL" id="BHXQ01000001">
    <property type="protein sequence ID" value="GCC50459.1"/>
    <property type="molecule type" value="Genomic_DNA"/>
</dbReference>
<reference evidence="2 3" key="1">
    <citation type="submission" date="2018-11" db="EMBL/GenBank/DDBJ databases">
        <title>Chryseotalea sanarue gen. nov., sp., nov., a member of the family Cytophagaceae, isolated from a brackish lake in Hamamatsu Japan.</title>
        <authorList>
            <person name="Maejima Y."/>
            <person name="Iino T."/>
            <person name="Muraguchi Y."/>
            <person name="Fukuda K."/>
            <person name="Ohkuma M."/>
            <person name="Moriuchi R."/>
            <person name="Dohra H."/>
            <person name="Kimbara K."/>
            <person name="Shintani M."/>
        </authorList>
    </citation>
    <scope>NUCLEOTIDE SEQUENCE [LARGE SCALE GENOMIC DNA]</scope>
    <source>
        <strain evidence="2 3">Ys</strain>
    </source>
</reference>
<sequence>MEEKLFEFIAQYMPLKDEEKQALIDLNIFKYYTRGTILLHEGEISDIGYFVMEGMIRCYYVIDGEEKSTAFYTEMEGLNPICSINKKPSAYFVSCVEDSILVVANSEMENIMFEKFPRFQILCRIMAEELLAKNKVEFDDFKTSTPEQRYLNLLHLRPDLLQRVPQYQLASYLGVTPQSLSRMRGRLTEKERAN</sequence>
<dbReference type="InterPro" id="IPR036390">
    <property type="entry name" value="WH_DNA-bd_sf"/>
</dbReference>
<dbReference type="InterPro" id="IPR018490">
    <property type="entry name" value="cNMP-bd_dom_sf"/>
</dbReference>
<evidence type="ECO:0000313" key="2">
    <source>
        <dbReference type="EMBL" id="GCC50459.1"/>
    </source>
</evidence>
<evidence type="ECO:0000313" key="3">
    <source>
        <dbReference type="Proteomes" id="UP000288227"/>
    </source>
</evidence>
<organism evidence="2 3">
    <name type="scientific">Chryseotalea sanaruensis</name>
    <dbReference type="NCBI Taxonomy" id="2482724"/>
    <lineage>
        <taxon>Bacteria</taxon>
        <taxon>Pseudomonadati</taxon>
        <taxon>Bacteroidota</taxon>
        <taxon>Cytophagia</taxon>
        <taxon>Cytophagales</taxon>
        <taxon>Chryseotaleaceae</taxon>
        <taxon>Chryseotalea</taxon>
    </lineage>
</organism>
<dbReference type="SUPFAM" id="SSF51206">
    <property type="entry name" value="cAMP-binding domain-like"/>
    <property type="match status" value="1"/>
</dbReference>
<dbReference type="InterPro" id="IPR000595">
    <property type="entry name" value="cNMP-bd_dom"/>
</dbReference>
<dbReference type="Pfam" id="PF00027">
    <property type="entry name" value="cNMP_binding"/>
    <property type="match status" value="1"/>
</dbReference>
<gene>
    <name evidence="2" type="ORF">SanaruYs_06740</name>
</gene>
<dbReference type="InterPro" id="IPR014710">
    <property type="entry name" value="RmlC-like_jellyroll"/>
</dbReference>
<dbReference type="Proteomes" id="UP000288227">
    <property type="component" value="Unassembled WGS sequence"/>
</dbReference>
<keyword evidence="3" id="KW-1185">Reference proteome</keyword>
<protein>
    <submittedName>
        <fullName evidence="2">Crp/Fnr family transcriptional regulator</fullName>
    </submittedName>
</protein>
<evidence type="ECO:0000259" key="1">
    <source>
        <dbReference type="PROSITE" id="PS50042"/>
    </source>
</evidence>
<dbReference type="OrthoDB" id="667553at2"/>
<accession>A0A401U6G0</accession>
<dbReference type="Gene3D" id="2.60.120.10">
    <property type="entry name" value="Jelly Rolls"/>
    <property type="match status" value="1"/>
</dbReference>
<name>A0A401U6G0_9BACT</name>
<proteinExistence type="predicted"/>
<dbReference type="PROSITE" id="PS50042">
    <property type="entry name" value="CNMP_BINDING_3"/>
    <property type="match status" value="1"/>
</dbReference>
<comment type="caution">
    <text evidence="2">The sequence shown here is derived from an EMBL/GenBank/DDBJ whole genome shotgun (WGS) entry which is preliminary data.</text>
</comment>
<dbReference type="RefSeq" id="WP_127121091.1">
    <property type="nucleotide sequence ID" value="NZ_BHXQ01000001.1"/>
</dbReference>
<dbReference type="AlphaFoldDB" id="A0A401U6G0"/>
<feature type="domain" description="Cyclic nucleotide-binding" evidence="1">
    <location>
        <begin position="11"/>
        <end position="112"/>
    </location>
</feature>